<dbReference type="RefSeq" id="XP_031550164.1">
    <property type="nucleotide sequence ID" value="XM_031694304.1"/>
</dbReference>
<feature type="region of interest" description="Disordered" evidence="1">
    <location>
        <begin position="283"/>
        <end position="358"/>
    </location>
</feature>
<dbReference type="OrthoDB" id="10343849at2759"/>
<feature type="compositionally biased region" description="Polar residues" evidence="1">
    <location>
        <begin position="405"/>
        <end position="414"/>
    </location>
</feature>
<feature type="compositionally biased region" description="Polar residues" evidence="1">
    <location>
        <begin position="283"/>
        <end position="295"/>
    </location>
</feature>
<protein>
    <submittedName>
        <fullName evidence="3">Uncharacterized protein LOC116287620</fullName>
    </submittedName>
</protein>
<name>A0A6P8H184_ACTTE</name>
<keyword evidence="2" id="KW-1185">Reference proteome</keyword>
<proteinExistence type="predicted"/>
<accession>A0A6P8H184</accession>
<dbReference type="Proteomes" id="UP000515163">
    <property type="component" value="Unplaced"/>
</dbReference>
<dbReference type="KEGG" id="aten:116287620"/>
<evidence type="ECO:0000256" key="1">
    <source>
        <dbReference type="SAM" id="MobiDB-lite"/>
    </source>
</evidence>
<feature type="region of interest" description="Disordered" evidence="1">
    <location>
        <begin position="392"/>
        <end position="449"/>
    </location>
</feature>
<feature type="compositionally biased region" description="Basic and acidic residues" evidence="1">
    <location>
        <begin position="301"/>
        <end position="328"/>
    </location>
</feature>
<sequence length="465" mass="53957">MTGGRQKVLHDWRWLCSFFTWKTTPTTSLQDEFKEVYMEDVEKTARQEDAGVRIQKELDDKVVVVVRDEKGDYKETTLTSDIRDEELKLENDITEEENNDCVVEQKVAIQKDDKSNMEDSCTIKSVASECCPVRRLETHVLQKTDKPKTYNVVPLKQLESKVQLPVRTETVASECCPVRRLETHVLQKTDKPKTFNLVPLKQVESKPSTQLQVTEASLEVGEAKSHDVSTSSCYRKEIWDTHVLQKTDDPKTFNLVPLQKKRLQDDKVVKSTSWSKDVIPNTSTRDAELQSSGLSTPRLVFSKERSTFKDDSQPERKSRENNQKKDHIPSPSRFYYKPNKNSHYSNSKRTGGPSCREEMGLSWRNRSKESAESSKGHMYLSWRQKECQSFGSSMSSNWRQHDYTARSSSRTAQPLSWRKHKENARDSPNEEMRYNWRNDRQTKAPSSASNWRITSEFAMEKLQIH</sequence>
<feature type="compositionally biased region" description="Basic and acidic residues" evidence="1">
    <location>
        <begin position="423"/>
        <end position="442"/>
    </location>
</feature>
<dbReference type="InParanoid" id="A0A6P8H184"/>
<evidence type="ECO:0000313" key="3">
    <source>
        <dbReference type="RefSeq" id="XP_031550164.1"/>
    </source>
</evidence>
<dbReference type="AlphaFoldDB" id="A0A6P8H184"/>
<organism evidence="2 3">
    <name type="scientific">Actinia tenebrosa</name>
    <name type="common">Australian red waratah sea anemone</name>
    <dbReference type="NCBI Taxonomy" id="6105"/>
    <lineage>
        <taxon>Eukaryota</taxon>
        <taxon>Metazoa</taxon>
        <taxon>Cnidaria</taxon>
        <taxon>Anthozoa</taxon>
        <taxon>Hexacorallia</taxon>
        <taxon>Actiniaria</taxon>
        <taxon>Actiniidae</taxon>
        <taxon>Actinia</taxon>
    </lineage>
</organism>
<evidence type="ECO:0000313" key="2">
    <source>
        <dbReference type="Proteomes" id="UP000515163"/>
    </source>
</evidence>
<reference evidence="3" key="1">
    <citation type="submission" date="2025-08" db="UniProtKB">
        <authorList>
            <consortium name="RefSeq"/>
        </authorList>
    </citation>
    <scope>IDENTIFICATION</scope>
    <source>
        <tissue evidence="3">Tentacle</tissue>
    </source>
</reference>
<feature type="compositionally biased region" description="Polar residues" evidence="1">
    <location>
        <begin position="339"/>
        <end position="349"/>
    </location>
</feature>
<dbReference type="GeneID" id="116287620"/>
<gene>
    <name evidence="3" type="primary">LOC116287620</name>
</gene>